<dbReference type="CDD" id="cd12087">
    <property type="entry name" value="TM_EGFR-like"/>
    <property type="match status" value="1"/>
</dbReference>
<dbReference type="RefSeq" id="WP_146572109.1">
    <property type="nucleotide sequence ID" value="NZ_CP042306.1"/>
</dbReference>
<keyword evidence="3" id="KW-0732">Signal</keyword>
<protein>
    <submittedName>
        <fullName evidence="4">Uncharacterized protein</fullName>
    </submittedName>
</protein>
<dbReference type="OrthoDB" id="7578950at2"/>
<organism evidence="4 5">
    <name type="scientific">Sphingomonas panacisoli</name>
    <dbReference type="NCBI Taxonomy" id="1813879"/>
    <lineage>
        <taxon>Bacteria</taxon>
        <taxon>Pseudomonadati</taxon>
        <taxon>Pseudomonadota</taxon>
        <taxon>Alphaproteobacteria</taxon>
        <taxon>Sphingomonadales</taxon>
        <taxon>Sphingomonadaceae</taxon>
        <taxon>Sphingomonas</taxon>
    </lineage>
</organism>
<sequence length="435" mass="45171">MKTQFAPRFAHAVAPLLCATAFIATPAFAQDTQAAPPVVVTPPQSATVPPPPVVRTVPDTPPEAAAPAAEPAAAPAPRAVTRTTTTRTATRTTTARPAPVRAAPAPEPAPAPVAAAPEPKSVTPAQPETAAPAAAPVASAPAESTAATDSATTRTSTGVPLWAWIGGGLAALAILAIGVFALRRRRVEEEYYDEPYVEEAYVEPAYVEPVAVAPVAEPMPVANVAPRKEPEFLRRAESVGAIEPIAVAPDEVHIVEPEADDVAELTAGTAPVAERPWLEFAMRPVRAGTNVDEALVEIELTVGNAGSVSAKDVRISTFLLSSDPNGSEMERLLVQPPADATTDPVTIEPGEGKRIDATLALLKSEMGEDLPASFRPIVVADARYTLADGTEGRTSASFEIGVTPEEGEGLDPIELSRASMFDNVGAELHGEPQHA</sequence>
<gene>
    <name evidence="4" type="ORF">FPZ24_11465</name>
</gene>
<feature type="chain" id="PRO_5022774843" evidence="3">
    <location>
        <begin position="30"/>
        <end position="435"/>
    </location>
</feature>
<dbReference type="Proteomes" id="UP000315673">
    <property type="component" value="Chromosome"/>
</dbReference>
<dbReference type="KEGG" id="spai:FPZ24_11465"/>
<feature type="signal peptide" evidence="3">
    <location>
        <begin position="1"/>
        <end position="29"/>
    </location>
</feature>
<evidence type="ECO:0000313" key="5">
    <source>
        <dbReference type="Proteomes" id="UP000315673"/>
    </source>
</evidence>
<name>A0A5B8LKB7_9SPHN</name>
<feature type="compositionally biased region" description="Low complexity" evidence="1">
    <location>
        <begin position="54"/>
        <end position="104"/>
    </location>
</feature>
<keyword evidence="5" id="KW-1185">Reference proteome</keyword>
<evidence type="ECO:0000313" key="4">
    <source>
        <dbReference type="EMBL" id="QDZ08024.1"/>
    </source>
</evidence>
<proteinExistence type="predicted"/>
<evidence type="ECO:0000256" key="3">
    <source>
        <dbReference type="SAM" id="SignalP"/>
    </source>
</evidence>
<reference evidence="4 5" key="1">
    <citation type="submission" date="2019-07" db="EMBL/GenBank/DDBJ databases">
        <title>Full genome sequence of Sphingomonas sp. 4R-6-7(HKS19).</title>
        <authorList>
            <person name="Im W.-T."/>
        </authorList>
    </citation>
    <scope>NUCLEOTIDE SEQUENCE [LARGE SCALE GENOMIC DNA]</scope>
    <source>
        <strain evidence="4 5">HKS19</strain>
    </source>
</reference>
<evidence type="ECO:0000256" key="2">
    <source>
        <dbReference type="SAM" id="Phobius"/>
    </source>
</evidence>
<feature type="transmembrane region" description="Helical" evidence="2">
    <location>
        <begin position="161"/>
        <end position="182"/>
    </location>
</feature>
<feature type="region of interest" description="Disordered" evidence="1">
    <location>
        <begin position="40"/>
        <end position="154"/>
    </location>
</feature>
<accession>A0A5B8LKB7</accession>
<evidence type="ECO:0000256" key="1">
    <source>
        <dbReference type="SAM" id="MobiDB-lite"/>
    </source>
</evidence>
<feature type="compositionally biased region" description="Low complexity" evidence="1">
    <location>
        <begin position="112"/>
        <end position="154"/>
    </location>
</feature>
<dbReference type="EMBL" id="CP042306">
    <property type="protein sequence ID" value="QDZ08024.1"/>
    <property type="molecule type" value="Genomic_DNA"/>
</dbReference>
<keyword evidence="2" id="KW-0812">Transmembrane</keyword>
<dbReference type="AlphaFoldDB" id="A0A5B8LKB7"/>
<keyword evidence="2" id="KW-0472">Membrane</keyword>
<keyword evidence="2" id="KW-1133">Transmembrane helix</keyword>